<dbReference type="RefSeq" id="WP_177232619.1">
    <property type="nucleotide sequence ID" value="NZ_FOYT01000002.1"/>
</dbReference>
<organism evidence="3 4">
    <name type="scientific">Halogeometricum rufum</name>
    <dbReference type="NCBI Taxonomy" id="553469"/>
    <lineage>
        <taxon>Archaea</taxon>
        <taxon>Methanobacteriati</taxon>
        <taxon>Methanobacteriota</taxon>
        <taxon>Stenosarchaea group</taxon>
        <taxon>Halobacteria</taxon>
        <taxon>Halobacteriales</taxon>
        <taxon>Haloferacaceae</taxon>
        <taxon>Halogeometricum</taxon>
    </lineage>
</organism>
<keyword evidence="4" id="KW-1185">Reference proteome</keyword>
<feature type="region of interest" description="Disordered" evidence="1">
    <location>
        <begin position="1"/>
        <end position="24"/>
    </location>
</feature>
<name>A0A1I6I1B9_9EURY</name>
<proteinExistence type="predicted"/>
<evidence type="ECO:0000313" key="3">
    <source>
        <dbReference type="EMBL" id="SFR60522.1"/>
    </source>
</evidence>
<protein>
    <recommendedName>
        <fullName evidence="2">Halobacterial output domain-containing protein</fullName>
    </recommendedName>
</protein>
<feature type="compositionally biased region" description="Polar residues" evidence="1">
    <location>
        <begin position="1"/>
        <end position="22"/>
    </location>
</feature>
<sequence length="100" mass="10643">MLSATSKLEVTQLENQRTNRSSEPVGVRVVNEVARRTNRDPRNLPILADCVDPDALDALVSSGPPALSVQFRYAGLRVVVGGDGRIEMAAPPASDGTLSE</sequence>
<evidence type="ECO:0000259" key="2">
    <source>
        <dbReference type="Pfam" id="PF18545"/>
    </source>
</evidence>
<accession>A0A1I6I1B9</accession>
<dbReference type="InterPro" id="IPR040624">
    <property type="entry name" value="HalOD1"/>
</dbReference>
<dbReference type="Proteomes" id="UP000198531">
    <property type="component" value="Unassembled WGS sequence"/>
</dbReference>
<dbReference type="STRING" id="553469.SAMN04487947_2744"/>
<gene>
    <name evidence="3" type="ORF">SAMN04487947_2744</name>
</gene>
<dbReference type="OrthoDB" id="307761at2157"/>
<dbReference type="Pfam" id="PF18545">
    <property type="entry name" value="HalOD1"/>
    <property type="match status" value="1"/>
</dbReference>
<dbReference type="EMBL" id="FOYT01000002">
    <property type="protein sequence ID" value="SFR60522.1"/>
    <property type="molecule type" value="Genomic_DNA"/>
</dbReference>
<dbReference type="AlphaFoldDB" id="A0A1I6I1B9"/>
<evidence type="ECO:0000256" key="1">
    <source>
        <dbReference type="SAM" id="MobiDB-lite"/>
    </source>
</evidence>
<evidence type="ECO:0000313" key="4">
    <source>
        <dbReference type="Proteomes" id="UP000198531"/>
    </source>
</evidence>
<feature type="domain" description="Halobacterial output" evidence="2">
    <location>
        <begin position="22"/>
        <end position="88"/>
    </location>
</feature>
<reference evidence="4" key="1">
    <citation type="submission" date="2016-10" db="EMBL/GenBank/DDBJ databases">
        <authorList>
            <person name="Varghese N."/>
            <person name="Submissions S."/>
        </authorList>
    </citation>
    <scope>NUCLEOTIDE SEQUENCE [LARGE SCALE GENOMIC DNA]</scope>
    <source>
        <strain evidence="4">CGMCC 1.7736</strain>
    </source>
</reference>